<dbReference type="SMART" id="SM00255">
    <property type="entry name" value="TIR"/>
    <property type="match status" value="1"/>
</dbReference>
<name>A0A923I526_9FIRM</name>
<reference evidence="2" key="1">
    <citation type="submission" date="2020-08" db="EMBL/GenBank/DDBJ databases">
        <title>Genome public.</title>
        <authorList>
            <person name="Liu C."/>
            <person name="Sun Q."/>
        </authorList>
    </citation>
    <scope>NUCLEOTIDE SEQUENCE</scope>
    <source>
        <strain evidence="2">BX8</strain>
    </source>
</reference>
<dbReference type="Pfam" id="PF13676">
    <property type="entry name" value="TIR_2"/>
    <property type="match status" value="1"/>
</dbReference>
<dbReference type="InterPro" id="IPR035897">
    <property type="entry name" value="Toll_tir_struct_dom_sf"/>
</dbReference>
<organism evidence="2 3">
    <name type="scientific">Anaerofilum hominis</name>
    <dbReference type="NCBI Taxonomy" id="2763016"/>
    <lineage>
        <taxon>Bacteria</taxon>
        <taxon>Bacillati</taxon>
        <taxon>Bacillota</taxon>
        <taxon>Clostridia</taxon>
        <taxon>Eubacteriales</taxon>
        <taxon>Oscillospiraceae</taxon>
        <taxon>Anaerofilum</taxon>
    </lineage>
</organism>
<dbReference type="Proteomes" id="UP000659630">
    <property type="component" value="Unassembled WGS sequence"/>
</dbReference>
<evidence type="ECO:0000313" key="2">
    <source>
        <dbReference type="EMBL" id="MBC5580443.1"/>
    </source>
</evidence>
<dbReference type="AlphaFoldDB" id="A0A923I526"/>
<dbReference type="GO" id="GO:0007165">
    <property type="term" value="P:signal transduction"/>
    <property type="evidence" value="ECO:0007669"/>
    <property type="project" value="InterPro"/>
</dbReference>
<dbReference type="PROSITE" id="PS50104">
    <property type="entry name" value="TIR"/>
    <property type="match status" value="1"/>
</dbReference>
<keyword evidence="3" id="KW-1185">Reference proteome</keyword>
<feature type="domain" description="TIR" evidence="1">
    <location>
        <begin position="181"/>
        <end position="314"/>
    </location>
</feature>
<sequence length="315" mass="36345">MITGAPGATDRISLFLDDKQRAALERALIGDPRVTVTEDEECVMFSPPKEDHLRQNSIYEKLVQYQRSGEKGAYLEYGPVLVTKGRHKGCIGFFDDYDDDWQAVVYFGDPLLTNQYDTFPIKYLDNLIPTINLLERIDELRGLHFRSVGYAERYRQLLELEYCENLLFERYIKAMYLKPTNPCRVFISHATGDLAFARALATDLLEAGYQVFLDDWSIELGEDIIAKISQGIEASKAMIPLISEAFLSSVFCRDEWTAYYMSFAKEQPDSIYPVILDDSQPPALLASKKYARIREDRDYQQFLEPLLRSLKRQSY</sequence>
<dbReference type="InterPro" id="IPR000157">
    <property type="entry name" value="TIR_dom"/>
</dbReference>
<keyword evidence="2" id="KW-0675">Receptor</keyword>
<comment type="caution">
    <text evidence="2">The sequence shown here is derived from an EMBL/GenBank/DDBJ whole genome shotgun (WGS) entry which is preliminary data.</text>
</comment>
<proteinExistence type="predicted"/>
<evidence type="ECO:0000313" key="3">
    <source>
        <dbReference type="Proteomes" id="UP000659630"/>
    </source>
</evidence>
<gene>
    <name evidence="2" type="ORF">H8S23_02880</name>
</gene>
<protein>
    <submittedName>
        <fullName evidence="2">Toll/interleukin-1 receptor domain-containing protein</fullName>
    </submittedName>
</protein>
<dbReference type="Gene3D" id="3.40.50.10140">
    <property type="entry name" value="Toll/interleukin-1 receptor homology (TIR) domain"/>
    <property type="match status" value="1"/>
</dbReference>
<accession>A0A923I526</accession>
<dbReference type="SUPFAM" id="SSF52200">
    <property type="entry name" value="Toll/Interleukin receptor TIR domain"/>
    <property type="match status" value="1"/>
</dbReference>
<evidence type="ECO:0000259" key="1">
    <source>
        <dbReference type="PROSITE" id="PS50104"/>
    </source>
</evidence>
<dbReference type="RefSeq" id="WP_186886795.1">
    <property type="nucleotide sequence ID" value="NZ_JACONZ010000001.1"/>
</dbReference>
<dbReference type="EMBL" id="JACONZ010000001">
    <property type="protein sequence ID" value="MBC5580443.1"/>
    <property type="molecule type" value="Genomic_DNA"/>
</dbReference>